<feature type="region of interest" description="Disordered" evidence="1">
    <location>
        <begin position="44"/>
        <end position="120"/>
    </location>
</feature>
<feature type="compositionally biased region" description="Polar residues" evidence="1">
    <location>
        <begin position="313"/>
        <end position="322"/>
    </location>
</feature>
<gene>
    <name evidence="2" type="ORF">HJC23_012136</name>
</gene>
<feature type="compositionally biased region" description="Basic and acidic residues" evidence="1">
    <location>
        <begin position="247"/>
        <end position="263"/>
    </location>
</feature>
<dbReference type="Proteomes" id="UP001516023">
    <property type="component" value="Unassembled WGS sequence"/>
</dbReference>
<feature type="compositionally biased region" description="Basic and acidic residues" evidence="1">
    <location>
        <begin position="82"/>
        <end position="94"/>
    </location>
</feature>
<proteinExistence type="predicted"/>
<evidence type="ECO:0000313" key="3">
    <source>
        <dbReference type="Proteomes" id="UP001516023"/>
    </source>
</evidence>
<feature type="region of interest" description="Disordered" evidence="1">
    <location>
        <begin position="166"/>
        <end position="336"/>
    </location>
</feature>
<evidence type="ECO:0000313" key="2">
    <source>
        <dbReference type="EMBL" id="KAL3787710.1"/>
    </source>
</evidence>
<feature type="compositionally biased region" description="Basic and acidic residues" evidence="1">
    <location>
        <begin position="421"/>
        <end position="430"/>
    </location>
</feature>
<name>A0ABD3PMZ4_9STRA</name>
<organism evidence="2 3">
    <name type="scientific">Cyclotella cryptica</name>
    <dbReference type="NCBI Taxonomy" id="29204"/>
    <lineage>
        <taxon>Eukaryota</taxon>
        <taxon>Sar</taxon>
        <taxon>Stramenopiles</taxon>
        <taxon>Ochrophyta</taxon>
        <taxon>Bacillariophyta</taxon>
        <taxon>Coscinodiscophyceae</taxon>
        <taxon>Thalassiosirophycidae</taxon>
        <taxon>Stephanodiscales</taxon>
        <taxon>Stephanodiscaceae</taxon>
        <taxon>Cyclotella</taxon>
    </lineage>
</organism>
<dbReference type="EMBL" id="JABMIG020000170">
    <property type="protein sequence ID" value="KAL3787710.1"/>
    <property type="molecule type" value="Genomic_DNA"/>
</dbReference>
<feature type="compositionally biased region" description="Low complexity" evidence="1">
    <location>
        <begin position="102"/>
        <end position="113"/>
    </location>
</feature>
<feature type="compositionally biased region" description="Polar residues" evidence="1">
    <location>
        <begin position="44"/>
        <end position="71"/>
    </location>
</feature>
<feature type="compositionally biased region" description="Polar residues" evidence="1">
    <location>
        <begin position="192"/>
        <end position="204"/>
    </location>
</feature>
<dbReference type="AlphaFoldDB" id="A0ABD3PMZ4"/>
<keyword evidence="3" id="KW-1185">Reference proteome</keyword>
<protein>
    <submittedName>
        <fullName evidence="2">Uncharacterized protein</fullName>
    </submittedName>
</protein>
<comment type="caution">
    <text evidence="2">The sequence shown here is derived from an EMBL/GenBank/DDBJ whole genome shotgun (WGS) entry which is preliminary data.</text>
</comment>
<feature type="region of interest" description="Disordered" evidence="1">
    <location>
        <begin position="391"/>
        <end position="450"/>
    </location>
</feature>
<evidence type="ECO:0000256" key="1">
    <source>
        <dbReference type="SAM" id="MobiDB-lite"/>
    </source>
</evidence>
<feature type="compositionally biased region" description="Polar residues" evidence="1">
    <location>
        <begin position="167"/>
        <end position="184"/>
    </location>
</feature>
<reference evidence="2 3" key="1">
    <citation type="journal article" date="2020" name="G3 (Bethesda)">
        <title>Improved Reference Genome for Cyclotella cryptica CCMP332, a Model for Cell Wall Morphogenesis, Salinity Adaptation, and Lipid Production in Diatoms (Bacillariophyta).</title>
        <authorList>
            <person name="Roberts W.R."/>
            <person name="Downey K.M."/>
            <person name="Ruck E.C."/>
            <person name="Traller J.C."/>
            <person name="Alverson A.J."/>
        </authorList>
    </citation>
    <scope>NUCLEOTIDE SEQUENCE [LARGE SCALE GENOMIC DNA]</scope>
    <source>
        <strain evidence="2 3">CCMP332</strain>
    </source>
</reference>
<feature type="compositionally biased region" description="Polar residues" evidence="1">
    <location>
        <begin position="232"/>
        <end position="246"/>
    </location>
</feature>
<sequence>MPSIAETPRLSVAELIARINAVSRSNPAEALAAIDSIIKAESGVSNSIKSRPIQQTQSISPPSRPSETNTIKPCPKDFFQSKNKEVVQETTEKNLDDEESESFYSSEDSTVSSMTNPTYLSLPAHCPPSVAHSTKQTVSKPHAEFTVIQDTKKQPKYSPHLFDDLEVQSTKQSSEVPTSAQSPQDKNHGAARQTSSSYSHYQNQKSDEAVSKLFSGSEDETGKRRVVKTTVGGENQRLTMLRSTSKTKSEDKMLSPSTKEDSKAVQQPSNGKNADKAWVAVPETKYFQPASNTSHSKPLTDKKHKGGDRKPSLDSTVQQQQKNESKYISHSELSQGQSIGLPSVVSDAFSGIDIDLDDGPVSNLVHYQPHSTVSEAFFGVDIDLEPTKTVSQRRQDFEYQTRSWNQKSPGGDEDQQIPPISKEKEIRSKVDSNQGWAMTPKDKKRAKVEPTLRLKGSKMLAQKFANLVKAFESDAY</sequence>
<accession>A0ABD3PMZ4</accession>